<dbReference type="PROSITE" id="PS50853">
    <property type="entry name" value="FN3"/>
    <property type="match status" value="2"/>
</dbReference>
<dbReference type="Pfam" id="PF13472">
    <property type="entry name" value="Lipase_GDSL_2"/>
    <property type="match status" value="1"/>
</dbReference>
<proteinExistence type="predicted"/>
<gene>
    <name evidence="3" type="ORF">UCRPA7_7401</name>
</gene>
<dbReference type="SMART" id="SM00060">
    <property type="entry name" value="FN3"/>
    <property type="match status" value="3"/>
</dbReference>
<dbReference type="InterPro" id="IPR013830">
    <property type="entry name" value="SGNH_hydro"/>
</dbReference>
<accession>R8BCR6</accession>
<dbReference type="OrthoDB" id="2119228at2759"/>
<dbReference type="GeneID" id="19328158"/>
<organism evidence="3 4">
    <name type="scientific">Phaeoacremonium minimum (strain UCR-PA7)</name>
    <name type="common">Esca disease fungus</name>
    <name type="synonym">Togninia minima</name>
    <dbReference type="NCBI Taxonomy" id="1286976"/>
    <lineage>
        <taxon>Eukaryota</taxon>
        <taxon>Fungi</taxon>
        <taxon>Dikarya</taxon>
        <taxon>Ascomycota</taxon>
        <taxon>Pezizomycotina</taxon>
        <taxon>Sordariomycetes</taxon>
        <taxon>Sordariomycetidae</taxon>
        <taxon>Togniniales</taxon>
        <taxon>Togniniaceae</taxon>
        <taxon>Phaeoacremonium</taxon>
    </lineage>
</organism>
<dbReference type="InterPro" id="IPR051532">
    <property type="entry name" value="Ester_Hydrolysis_Enzymes"/>
</dbReference>
<dbReference type="Gene3D" id="3.40.50.1110">
    <property type="entry name" value="SGNH hydrolase"/>
    <property type="match status" value="1"/>
</dbReference>
<evidence type="ECO:0000259" key="2">
    <source>
        <dbReference type="PROSITE" id="PS50853"/>
    </source>
</evidence>
<dbReference type="PANTHER" id="PTHR30383:SF19">
    <property type="entry name" value="FIBRONECTIN TYPE-III DOMAIN-CONTAINING PROTEIN"/>
    <property type="match status" value="1"/>
</dbReference>
<dbReference type="InterPro" id="IPR036514">
    <property type="entry name" value="SGNH_hydro_sf"/>
</dbReference>
<reference evidence="4" key="1">
    <citation type="journal article" date="2013" name="Genome Announc.">
        <title>Draft genome sequence of the ascomycete Phaeoacremonium aleophilum strain UCR-PA7, a causal agent of the esca disease complex in grapevines.</title>
        <authorList>
            <person name="Blanco-Ulate B."/>
            <person name="Rolshausen P."/>
            <person name="Cantu D."/>
        </authorList>
    </citation>
    <scope>NUCLEOTIDE SEQUENCE [LARGE SCALE GENOMIC DNA]</scope>
    <source>
        <strain evidence="4">UCR-PA7</strain>
    </source>
</reference>
<dbReference type="SUPFAM" id="SSF52266">
    <property type="entry name" value="SGNH hydrolase"/>
    <property type="match status" value="1"/>
</dbReference>
<dbReference type="InterPro" id="IPR013783">
    <property type="entry name" value="Ig-like_fold"/>
</dbReference>
<dbReference type="eggNOG" id="ENOG502SMB5">
    <property type="taxonomic scope" value="Eukaryota"/>
</dbReference>
<evidence type="ECO:0000256" key="1">
    <source>
        <dbReference type="SAM" id="MobiDB-lite"/>
    </source>
</evidence>
<feature type="region of interest" description="Disordered" evidence="1">
    <location>
        <begin position="95"/>
        <end position="114"/>
    </location>
</feature>
<sequence length="592" mass="65167">MAEGNHNYDSETKSSRLPALKLDYNPTVDHLMNCPITVGHDNPGGDRNSDKAAIRVMIVGDSISHGAEGDYTWRYRIWQWFQAEGIPTKFVGPYKGTQPPNKPSRPQRPFAAGGKACTAIPATDGGYAMDIPEDWDSNHFSVWGRQAAQTRDLIEAEVAKYHPDLLLVELGFNDMGWFVSGPEGTLQSMSEVIHNARKSNSHINIALANVPHRTYISGRDDLVANTRKYNSMLSEIIPSWSRGDSLVHLVRLQENYGCGTDDCPAGHDGLHPNALGEFQIAQAFSRTLVNDFKIGARELGVPLIVPQRPTPVPDNIQVVSAPGGIIVTWDAVYGAYSYDLRSRIVGTEWSKTPIAVNRFDNNWVSDGMEWEYQVRTNNGEHVGISDWTQVKSAVAHPETAPGPSNTIVTATSDGIRVTWQKPTGPYTDSIEGYELFVRSVVAPGTYIKSKWETGCRAEFQGLERGQHYVIAIASWNTAGCGIPSHTWPATPGHGRPTAPLNLQAQNVDPTTVQLTWDNGSVAAAGYRVWVRQVSDGAEWQADRDDIIMNSSHGVAFLFPGTWNFEFCVTAVNGHLESGKSNHVIPLRWLGHC</sequence>
<dbReference type="Proteomes" id="UP000014074">
    <property type="component" value="Unassembled WGS sequence"/>
</dbReference>
<evidence type="ECO:0000313" key="3">
    <source>
        <dbReference type="EMBL" id="EON97086.1"/>
    </source>
</evidence>
<evidence type="ECO:0000313" key="4">
    <source>
        <dbReference type="Proteomes" id="UP000014074"/>
    </source>
</evidence>
<dbReference type="Pfam" id="PF00041">
    <property type="entry name" value="fn3"/>
    <property type="match status" value="2"/>
</dbReference>
<name>R8BCR6_PHAM7</name>
<protein>
    <submittedName>
        <fullName evidence="3">Putative fibronectin type iii domain-containing protein</fullName>
    </submittedName>
</protein>
<dbReference type="Gene3D" id="2.60.40.10">
    <property type="entry name" value="Immunoglobulins"/>
    <property type="match status" value="2"/>
</dbReference>
<dbReference type="KEGG" id="tmn:UCRPA7_7401"/>
<dbReference type="AlphaFoldDB" id="R8BCR6"/>
<feature type="domain" description="Fibronectin type-III" evidence="2">
    <location>
        <begin position="400"/>
        <end position="494"/>
    </location>
</feature>
<dbReference type="InterPro" id="IPR036116">
    <property type="entry name" value="FN3_sf"/>
</dbReference>
<dbReference type="PANTHER" id="PTHR30383">
    <property type="entry name" value="THIOESTERASE 1/PROTEASE 1/LYSOPHOSPHOLIPASE L1"/>
    <property type="match status" value="1"/>
</dbReference>
<keyword evidence="4" id="KW-1185">Reference proteome</keyword>
<dbReference type="SUPFAM" id="SSF49265">
    <property type="entry name" value="Fibronectin type III"/>
    <property type="match status" value="2"/>
</dbReference>
<dbReference type="EMBL" id="KB933290">
    <property type="protein sequence ID" value="EON97086.1"/>
    <property type="molecule type" value="Genomic_DNA"/>
</dbReference>
<dbReference type="RefSeq" id="XP_007918124.1">
    <property type="nucleotide sequence ID" value="XM_007919933.1"/>
</dbReference>
<dbReference type="GO" id="GO:0004622">
    <property type="term" value="F:phosphatidylcholine lysophospholipase activity"/>
    <property type="evidence" value="ECO:0007669"/>
    <property type="project" value="TreeGrafter"/>
</dbReference>
<dbReference type="InterPro" id="IPR003961">
    <property type="entry name" value="FN3_dom"/>
</dbReference>
<feature type="domain" description="Fibronectin type-III" evidence="2">
    <location>
        <begin position="498"/>
        <end position="592"/>
    </location>
</feature>
<dbReference type="CDD" id="cd00063">
    <property type="entry name" value="FN3"/>
    <property type="match status" value="2"/>
</dbReference>
<dbReference type="HOGENOM" id="CLU_014183_2_1_1"/>